<proteinExistence type="predicted"/>
<name>A0A1E3XEY8_9BACT</name>
<dbReference type="GO" id="GO:0000976">
    <property type="term" value="F:transcription cis-regulatory region binding"/>
    <property type="evidence" value="ECO:0007669"/>
    <property type="project" value="TreeGrafter"/>
</dbReference>
<dbReference type="PANTHER" id="PTHR48111:SF1">
    <property type="entry name" value="TWO-COMPONENT RESPONSE REGULATOR ORR33"/>
    <property type="match status" value="1"/>
</dbReference>
<dbReference type="InterPro" id="IPR011006">
    <property type="entry name" value="CheY-like_superfamily"/>
</dbReference>
<protein>
    <recommendedName>
        <fullName evidence="7">Response regulatory domain-containing protein</fullName>
    </recommendedName>
</protein>
<evidence type="ECO:0000256" key="2">
    <source>
        <dbReference type="ARBA" id="ARBA00023012"/>
    </source>
</evidence>
<evidence type="ECO:0000256" key="5">
    <source>
        <dbReference type="ARBA" id="ARBA00023163"/>
    </source>
</evidence>
<organism evidence="8 9">
    <name type="scientific">Candidatus Scalindua rubra</name>
    <dbReference type="NCBI Taxonomy" id="1872076"/>
    <lineage>
        <taxon>Bacteria</taxon>
        <taxon>Pseudomonadati</taxon>
        <taxon>Planctomycetota</taxon>
        <taxon>Candidatus Brocadiia</taxon>
        <taxon>Candidatus Brocadiales</taxon>
        <taxon>Candidatus Scalinduaceae</taxon>
        <taxon>Candidatus Scalindua</taxon>
    </lineage>
</organism>
<dbReference type="GO" id="GO:0005829">
    <property type="term" value="C:cytosol"/>
    <property type="evidence" value="ECO:0007669"/>
    <property type="project" value="TreeGrafter"/>
</dbReference>
<feature type="modified residue" description="4-aspartylphosphate" evidence="6">
    <location>
        <position position="123"/>
    </location>
</feature>
<keyword evidence="3" id="KW-0805">Transcription regulation</keyword>
<evidence type="ECO:0000259" key="7">
    <source>
        <dbReference type="PROSITE" id="PS50110"/>
    </source>
</evidence>
<dbReference type="CDD" id="cd17574">
    <property type="entry name" value="REC_OmpR"/>
    <property type="match status" value="1"/>
</dbReference>
<dbReference type="InterPro" id="IPR039420">
    <property type="entry name" value="WalR-like"/>
</dbReference>
<keyword evidence="2" id="KW-0902">Two-component regulatory system</keyword>
<feature type="domain" description="Response regulatory" evidence="7">
    <location>
        <begin position="67"/>
        <end position="189"/>
    </location>
</feature>
<keyword evidence="1 6" id="KW-0597">Phosphoprotein</keyword>
<dbReference type="SUPFAM" id="SSF52172">
    <property type="entry name" value="CheY-like"/>
    <property type="match status" value="1"/>
</dbReference>
<dbReference type="GO" id="GO:0006355">
    <property type="term" value="P:regulation of DNA-templated transcription"/>
    <property type="evidence" value="ECO:0007669"/>
    <property type="project" value="TreeGrafter"/>
</dbReference>
<evidence type="ECO:0000256" key="3">
    <source>
        <dbReference type="ARBA" id="ARBA00023015"/>
    </source>
</evidence>
<evidence type="ECO:0000256" key="6">
    <source>
        <dbReference type="PROSITE-ProRule" id="PRU00169"/>
    </source>
</evidence>
<dbReference type="EMBL" id="MAYW01000011">
    <property type="protein sequence ID" value="ODS34196.1"/>
    <property type="molecule type" value="Genomic_DNA"/>
</dbReference>
<comment type="caution">
    <text evidence="8">The sequence shown here is derived from an EMBL/GenBank/DDBJ whole genome shotgun (WGS) entry which is preliminary data.</text>
</comment>
<dbReference type="GO" id="GO:0032993">
    <property type="term" value="C:protein-DNA complex"/>
    <property type="evidence" value="ECO:0007669"/>
    <property type="project" value="TreeGrafter"/>
</dbReference>
<accession>A0A1E3XEY8</accession>
<reference evidence="8 9" key="1">
    <citation type="submission" date="2016-07" db="EMBL/GenBank/DDBJ databases">
        <title>Draft genome of Scalindua rubra, obtained from a brine-seawater interface in the Red Sea, sheds light on salt adaptation in anammox bacteria.</title>
        <authorList>
            <person name="Speth D.R."/>
            <person name="Lagkouvardos I."/>
            <person name="Wang Y."/>
            <person name="Qian P.-Y."/>
            <person name="Dutilh B.E."/>
            <person name="Jetten M.S."/>
        </authorList>
    </citation>
    <scope>NUCLEOTIDE SEQUENCE [LARGE SCALE GENOMIC DNA]</scope>
    <source>
        <strain evidence="8">BSI-1</strain>
    </source>
</reference>
<dbReference type="PROSITE" id="PS50110">
    <property type="entry name" value="RESPONSE_REGULATORY"/>
    <property type="match status" value="1"/>
</dbReference>
<dbReference type="GO" id="GO:0000156">
    <property type="term" value="F:phosphorelay response regulator activity"/>
    <property type="evidence" value="ECO:0007669"/>
    <property type="project" value="TreeGrafter"/>
</dbReference>
<dbReference type="Gene3D" id="3.40.50.2300">
    <property type="match status" value="1"/>
</dbReference>
<dbReference type="InterPro" id="IPR001789">
    <property type="entry name" value="Sig_transdc_resp-reg_receiver"/>
</dbReference>
<gene>
    <name evidence="8" type="ORF">SCARUB_00672</name>
</gene>
<dbReference type="Pfam" id="PF00072">
    <property type="entry name" value="Response_reg"/>
    <property type="match status" value="1"/>
</dbReference>
<keyword evidence="4" id="KW-0238">DNA-binding</keyword>
<dbReference type="AlphaFoldDB" id="A0A1E3XEY8"/>
<dbReference type="SMART" id="SM00448">
    <property type="entry name" value="REC"/>
    <property type="match status" value="1"/>
</dbReference>
<evidence type="ECO:0000313" key="9">
    <source>
        <dbReference type="Proteomes" id="UP000094056"/>
    </source>
</evidence>
<evidence type="ECO:0000256" key="4">
    <source>
        <dbReference type="ARBA" id="ARBA00023125"/>
    </source>
</evidence>
<evidence type="ECO:0000256" key="1">
    <source>
        <dbReference type="ARBA" id="ARBA00022553"/>
    </source>
</evidence>
<evidence type="ECO:0000313" key="8">
    <source>
        <dbReference type="EMBL" id="ODS34196.1"/>
    </source>
</evidence>
<dbReference type="PANTHER" id="PTHR48111">
    <property type="entry name" value="REGULATOR OF RPOS"/>
    <property type="match status" value="1"/>
</dbReference>
<keyword evidence="5" id="KW-0804">Transcription</keyword>
<sequence length="193" mass="22099">MTLMENDNQYSSEVEIIKEVEIDDVNSDNDHEISLVKVLKSEIASLRATNASLKIKNQYLRERFLPNILLVEDDFDARTIITEYLNDNYNITDAGNGVEALNMVRKMDKAGSNVRKFDLILLDITLPGMCGYTLCYEVKKNMKLNIPVIFCTIKNTKKDVIKALKAGADDYIIKPFQDSTLLEKVDKWVKIKR</sequence>
<dbReference type="Proteomes" id="UP000094056">
    <property type="component" value="Unassembled WGS sequence"/>
</dbReference>